<gene>
    <name evidence="1" type="ORF">PHET_03480</name>
</gene>
<dbReference type="Proteomes" id="UP000748531">
    <property type="component" value="Unassembled WGS sequence"/>
</dbReference>
<dbReference type="EMBL" id="LUCH01001444">
    <property type="protein sequence ID" value="KAF5403061.1"/>
    <property type="molecule type" value="Genomic_DNA"/>
</dbReference>
<name>A0A8J4T0J7_9TREM</name>
<keyword evidence="2" id="KW-1185">Reference proteome</keyword>
<organism evidence="1 2">
    <name type="scientific">Paragonimus heterotremus</name>
    <dbReference type="NCBI Taxonomy" id="100268"/>
    <lineage>
        <taxon>Eukaryota</taxon>
        <taxon>Metazoa</taxon>
        <taxon>Spiralia</taxon>
        <taxon>Lophotrochozoa</taxon>
        <taxon>Platyhelminthes</taxon>
        <taxon>Trematoda</taxon>
        <taxon>Digenea</taxon>
        <taxon>Plagiorchiida</taxon>
        <taxon>Troglotremata</taxon>
        <taxon>Troglotrematidae</taxon>
        <taxon>Paragonimus</taxon>
    </lineage>
</organism>
<sequence length="70" mass="7887">MLHPNQSNVLEPGRLTTSPSIFQDFKRNTFCTCDVCSIVDSVPSTCNHIRSACIPQLAYHYTSLIPDDTW</sequence>
<protein>
    <submittedName>
        <fullName evidence="1">Uncharacterized protein</fullName>
    </submittedName>
</protein>
<comment type="caution">
    <text evidence="1">The sequence shown here is derived from an EMBL/GenBank/DDBJ whole genome shotgun (WGS) entry which is preliminary data.</text>
</comment>
<dbReference type="AlphaFoldDB" id="A0A8J4T0J7"/>
<proteinExistence type="predicted"/>
<evidence type="ECO:0000313" key="1">
    <source>
        <dbReference type="EMBL" id="KAF5403061.1"/>
    </source>
</evidence>
<accession>A0A8J4T0J7</accession>
<evidence type="ECO:0000313" key="2">
    <source>
        <dbReference type="Proteomes" id="UP000748531"/>
    </source>
</evidence>
<reference evidence="1" key="1">
    <citation type="submission" date="2019-05" db="EMBL/GenBank/DDBJ databases">
        <title>Annotation for the trematode Paragonimus heterotremus.</title>
        <authorList>
            <person name="Choi Y.-J."/>
        </authorList>
    </citation>
    <scope>NUCLEOTIDE SEQUENCE</scope>
    <source>
        <strain evidence="1">LC</strain>
    </source>
</reference>